<dbReference type="Gene3D" id="1.20.120.530">
    <property type="entry name" value="GntR ligand-binding domain-like"/>
    <property type="match status" value="1"/>
</dbReference>
<keyword evidence="7" id="KW-1185">Reference proteome</keyword>
<evidence type="ECO:0000313" key="7">
    <source>
        <dbReference type="Proteomes" id="UP000253083"/>
    </source>
</evidence>
<proteinExistence type="predicted"/>
<dbReference type="AlphaFoldDB" id="A0A395JJI3"/>
<dbReference type="OrthoDB" id="9799812at2"/>
<evidence type="ECO:0000256" key="2">
    <source>
        <dbReference type="ARBA" id="ARBA00023125"/>
    </source>
</evidence>
<dbReference type="GO" id="GO:0003677">
    <property type="term" value="F:DNA binding"/>
    <property type="evidence" value="ECO:0007669"/>
    <property type="project" value="UniProtKB-KW"/>
</dbReference>
<keyword evidence="3" id="KW-0804">Transcription</keyword>
<dbReference type="SMART" id="SM00895">
    <property type="entry name" value="FCD"/>
    <property type="match status" value="1"/>
</dbReference>
<dbReference type="InParanoid" id="A0A395JJI3"/>
<dbReference type="InterPro" id="IPR008920">
    <property type="entry name" value="TF_FadR/GntR_C"/>
</dbReference>
<dbReference type="InterPro" id="IPR036390">
    <property type="entry name" value="WH_DNA-bd_sf"/>
</dbReference>
<organism evidence="6 7">
    <name type="scientific">Arenicella xantha</name>
    <dbReference type="NCBI Taxonomy" id="644221"/>
    <lineage>
        <taxon>Bacteria</taxon>
        <taxon>Pseudomonadati</taxon>
        <taxon>Pseudomonadota</taxon>
        <taxon>Gammaproteobacteria</taxon>
        <taxon>Arenicellales</taxon>
        <taxon>Arenicellaceae</taxon>
        <taxon>Arenicella</taxon>
    </lineage>
</organism>
<dbReference type="Proteomes" id="UP000253083">
    <property type="component" value="Unassembled WGS sequence"/>
</dbReference>
<sequence length="231" mass="26217">MLEANNNVSDNPPEHSDNTLSGQTTTALREAIVTGQIRPGEKLNEPRLAEQFHVSRGPLREAIRRLVAMRLVRHIPHVGATVVTMSPNSIKDLYEVREVLEGKAAGLAALNMTDEQITQLRKLLEIHRHHTETNAGEYMQAEGDFDFHYQIIKGCGNALLANQLCDELYHLIRMFRFQTSRFKARSNRALIEHDQLIYAIELRDAELSEMLMRKHIARAKTSILNSLATQS</sequence>
<dbReference type="InterPro" id="IPR000524">
    <property type="entry name" value="Tscrpt_reg_HTH_GntR"/>
</dbReference>
<dbReference type="SUPFAM" id="SSF48008">
    <property type="entry name" value="GntR ligand-binding domain-like"/>
    <property type="match status" value="1"/>
</dbReference>
<dbReference type="PROSITE" id="PS50949">
    <property type="entry name" value="HTH_GNTR"/>
    <property type="match status" value="1"/>
</dbReference>
<gene>
    <name evidence="6" type="ORF">DFR28_102298</name>
</gene>
<feature type="domain" description="HTH gntR-type" evidence="5">
    <location>
        <begin position="18"/>
        <end position="85"/>
    </location>
</feature>
<reference evidence="6 7" key="1">
    <citation type="submission" date="2018-06" db="EMBL/GenBank/DDBJ databases">
        <title>Genomic Encyclopedia of Type Strains, Phase IV (KMG-IV): sequencing the most valuable type-strain genomes for metagenomic binning, comparative biology and taxonomic classification.</title>
        <authorList>
            <person name="Goeker M."/>
        </authorList>
    </citation>
    <scope>NUCLEOTIDE SEQUENCE [LARGE SCALE GENOMIC DNA]</scope>
    <source>
        <strain evidence="6 7">DSM 24032</strain>
    </source>
</reference>
<dbReference type="EMBL" id="QNRT01000002">
    <property type="protein sequence ID" value="RBP50882.1"/>
    <property type="molecule type" value="Genomic_DNA"/>
</dbReference>
<protein>
    <submittedName>
        <fullName evidence="6">GntR family transcriptional regulator</fullName>
    </submittedName>
</protein>
<evidence type="ECO:0000313" key="6">
    <source>
        <dbReference type="EMBL" id="RBP50882.1"/>
    </source>
</evidence>
<dbReference type="PANTHER" id="PTHR43537">
    <property type="entry name" value="TRANSCRIPTIONAL REGULATOR, GNTR FAMILY"/>
    <property type="match status" value="1"/>
</dbReference>
<name>A0A395JJI3_9GAMM</name>
<dbReference type="InterPro" id="IPR036388">
    <property type="entry name" value="WH-like_DNA-bd_sf"/>
</dbReference>
<dbReference type="FunCoup" id="A0A395JJI3">
    <property type="interactions" value="51"/>
</dbReference>
<evidence type="ECO:0000256" key="1">
    <source>
        <dbReference type="ARBA" id="ARBA00023015"/>
    </source>
</evidence>
<evidence type="ECO:0000256" key="3">
    <source>
        <dbReference type="ARBA" id="ARBA00023163"/>
    </source>
</evidence>
<comment type="caution">
    <text evidence="6">The sequence shown here is derived from an EMBL/GenBank/DDBJ whole genome shotgun (WGS) entry which is preliminary data.</text>
</comment>
<dbReference type="CDD" id="cd07377">
    <property type="entry name" value="WHTH_GntR"/>
    <property type="match status" value="1"/>
</dbReference>
<feature type="compositionally biased region" description="Polar residues" evidence="4">
    <location>
        <begin position="1"/>
        <end position="10"/>
    </location>
</feature>
<dbReference type="InterPro" id="IPR011711">
    <property type="entry name" value="GntR_C"/>
</dbReference>
<evidence type="ECO:0000256" key="4">
    <source>
        <dbReference type="SAM" id="MobiDB-lite"/>
    </source>
</evidence>
<dbReference type="PANTHER" id="PTHR43537:SF49">
    <property type="entry name" value="TRANSCRIPTIONAL REGULATORY PROTEIN"/>
    <property type="match status" value="1"/>
</dbReference>
<dbReference type="RefSeq" id="WP_113953697.1">
    <property type="nucleotide sequence ID" value="NZ_QNRT01000002.1"/>
</dbReference>
<feature type="region of interest" description="Disordered" evidence="4">
    <location>
        <begin position="1"/>
        <end position="22"/>
    </location>
</feature>
<dbReference type="Gene3D" id="1.10.10.10">
    <property type="entry name" value="Winged helix-like DNA-binding domain superfamily/Winged helix DNA-binding domain"/>
    <property type="match status" value="1"/>
</dbReference>
<accession>A0A395JJI3</accession>
<dbReference type="Pfam" id="PF00392">
    <property type="entry name" value="GntR"/>
    <property type="match status" value="1"/>
</dbReference>
<keyword evidence="2" id="KW-0238">DNA-binding</keyword>
<dbReference type="SUPFAM" id="SSF46785">
    <property type="entry name" value="Winged helix' DNA-binding domain"/>
    <property type="match status" value="1"/>
</dbReference>
<evidence type="ECO:0000259" key="5">
    <source>
        <dbReference type="PROSITE" id="PS50949"/>
    </source>
</evidence>
<dbReference type="SMART" id="SM00345">
    <property type="entry name" value="HTH_GNTR"/>
    <property type="match status" value="1"/>
</dbReference>
<dbReference type="GO" id="GO:0003700">
    <property type="term" value="F:DNA-binding transcription factor activity"/>
    <property type="evidence" value="ECO:0007669"/>
    <property type="project" value="InterPro"/>
</dbReference>
<dbReference type="Pfam" id="PF07729">
    <property type="entry name" value="FCD"/>
    <property type="match status" value="1"/>
</dbReference>
<keyword evidence="1" id="KW-0805">Transcription regulation</keyword>